<evidence type="ECO:0000256" key="1">
    <source>
        <dbReference type="ARBA" id="ARBA00010643"/>
    </source>
</evidence>
<comment type="similarity">
    <text evidence="1">Belongs to the complex I 24 kDa subunit family.</text>
</comment>
<organism evidence="8 9">
    <name type="scientific">Haloferula chungangensis</name>
    <dbReference type="NCBI Taxonomy" id="1048331"/>
    <lineage>
        <taxon>Bacteria</taxon>
        <taxon>Pseudomonadati</taxon>
        <taxon>Verrucomicrobiota</taxon>
        <taxon>Verrucomicrobiia</taxon>
        <taxon>Verrucomicrobiales</taxon>
        <taxon>Verrucomicrobiaceae</taxon>
        <taxon>Haloferula</taxon>
    </lineage>
</organism>
<proteinExistence type="inferred from homology"/>
<keyword evidence="5" id="KW-0411">Iron-sulfur</keyword>
<evidence type="ECO:0000256" key="5">
    <source>
        <dbReference type="ARBA" id="ARBA00023014"/>
    </source>
</evidence>
<evidence type="ECO:0000256" key="4">
    <source>
        <dbReference type="ARBA" id="ARBA00023004"/>
    </source>
</evidence>
<dbReference type="Pfam" id="PF01257">
    <property type="entry name" value="2Fe-2S_thioredx"/>
    <property type="match status" value="1"/>
</dbReference>
<gene>
    <name evidence="8" type="ORF">ACFQY0_04040</name>
</gene>
<keyword evidence="4" id="KW-0408">Iron</keyword>
<keyword evidence="3" id="KW-0479">Metal-binding</keyword>
<dbReference type="Gene3D" id="1.10.10.1590">
    <property type="entry name" value="NADH-quinone oxidoreductase subunit E"/>
    <property type="match status" value="1"/>
</dbReference>
<sequence length="196" mass="21638">MSQSTLEASVASPETPGSKHFPPFTATPQLEEEAEKRLAQFPEDQRRSAVLPILHFIQHHHGFISAEGIQWTADKIGIEPVKVLEVVTFYPGFRQSAPGKFHVRVCRTLSCAMGGSYELMNRLCELMKIDPTTLDPHHHPIAVSPCGTWSVEFAECLASCGTAPVVLVNDDFHEGVSDEKAHDLMNRYSASDCGNH</sequence>
<evidence type="ECO:0000256" key="7">
    <source>
        <dbReference type="SAM" id="MobiDB-lite"/>
    </source>
</evidence>
<dbReference type="InterPro" id="IPR036249">
    <property type="entry name" value="Thioredoxin-like_sf"/>
</dbReference>
<evidence type="ECO:0000256" key="3">
    <source>
        <dbReference type="ARBA" id="ARBA00022723"/>
    </source>
</evidence>
<dbReference type="PANTHER" id="PTHR10371">
    <property type="entry name" value="NADH DEHYDROGENASE UBIQUINONE FLAVOPROTEIN 2, MITOCHONDRIAL"/>
    <property type="match status" value="1"/>
</dbReference>
<comment type="caution">
    <text evidence="8">The sequence shown here is derived from an EMBL/GenBank/DDBJ whole genome shotgun (WGS) entry which is preliminary data.</text>
</comment>
<accession>A0ABW2L1X8</accession>
<evidence type="ECO:0000256" key="2">
    <source>
        <dbReference type="ARBA" id="ARBA00022714"/>
    </source>
</evidence>
<keyword evidence="2" id="KW-0001">2Fe-2S</keyword>
<dbReference type="Proteomes" id="UP001596472">
    <property type="component" value="Unassembled WGS sequence"/>
</dbReference>
<dbReference type="CDD" id="cd03064">
    <property type="entry name" value="TRX_Fd_NuoE"/>
    <property type="match status" value="1"/>
</dbReference>
<evidence type="ECO:0000313" key="9">
    <source>
        <dbReference type="Proteomes" id="UP001596472"/>
    </source>
</evidence>
<dbReference type="Gene3D" id="3.40.30.10">
    <property type="entry name" value="Glutaredoxin"/>
    <property type="match status" value="1"/>
</dbReference>
<reference evidence="9" key="1">
    <citation type="journal article" date="2019" name="Int. J. Syst. Evol. Microbiol.">
        <title>The Global Catalogue of Microorganisms (GCM) 10K type strain sequencing project: providing services to taxonomists for standard genome sequencing and annotation.</title>
        <authorList>
            <consortium name="The Broad Institute Genomics Platform"/>
            <consortium name="The Broad Institute Genome Sequencing Center for Infectious Disease"/>
            <person name="Wu L."/>
            <person name="Ma J."/>
        </authorList>
    </citation>
    <scope>NUCLEOTIDE SEQUENCE [LARGE SCALE GENOMIC DNA]</scope>
    <source>
        <strain evidence="9">CGMCC 4.1467</strain>
    </source>
</reference>
<dbReference type="PANTHER" id="PTHR10371:SF3">
    <property type="entry name" value="NADH DEHYDROGENASE [UBIQUINONE] FLAVOPROTEIN 2, MITOCHONDRIAL"/>
    <property type="match status" value="1"/>
</dbReference>
<dbReference type="InterPro" id="IPR041921">
    <property type="entry name" value="NuoE_N"/>
</dbReference>
<protein>
    <submittedName>
        <fullName evidence="8">NAD(P)H-dependent oxidoreductase subunit E</fullName>
    </submittedName>
</protein>
<feature type="region of interest" description="Disordered" evidence="7">
    <location>
        <begin position="1"/>
        <end position="26"/>
    </location>
</feature>
<name>A0ABW2L1X8_9BACT</name>
<dbReference type="RefSeq" id="WP_379709363.1">
    <property type="nucleotide sequence ID" value="NZ_JBHTBS010000001.1"/>
</dbReference>
<dbReference type="InterPro" id="IPR002023">
    <property type="entry name" value="NuoE-like"/>
</dbReference>
<dbReference type="EMBL" id="JBHTBS010000001">
    <property type="protein sequence ID" value="MFC7336337.1"/>
    <property type="molecule type" value="Genomic_DNA"/>
</dbReference>
<dbReference type="PIRSF" id="PIRSF000216">
    <property type="entry name" value="NADH_DH_24kDa"/>
    <property type="match status" value="1"/>
</dbReference>
<dbReference type="SUPFAM" id="SSF52833">
    <property type="entry name" value="Thioredoxin-like"/>
    <property type="match status" value="1"/>
</dbReference>
<evidence type="ECO:0000256" key="6">
    <source>
        <dbReference type="ARBA" id="ARBA00034078"/>
    </source>
</evidence>
<comment type="cofactor">
    <cofactor evidence="6">
        <name>[2Fe-2S] cluster</name>
        <dbReference type="ChEBI" id="CHEBI:190135"/>
    </cofactor>
</comment>
<evidence type="ECO:0000313" key="8">
    <source>
        <dbReference type="EMBL" id="MFC7336337.1"/>
    </source>
</evidence>
<keyword evidence="9" id="KW-1185">Reference proteome</keyword>
<dbReference type="InterPro" id="IPR042128">
    <property type="entry name" value="NuoE_dom"/>
</dbReference>